<evidence type="ECO:0000313" key="5">
    <source>
        <dbReference type="EMBL" id="EDV20791.1"/>
    </source>
</evidence>
<accession>B3S900</accession>
<dbReference type="Proteomes" id="UP000009022">
    <property type="component" value="Unassembled WGS sequence"/>
</dbReference>
<dbReference type="HOGENOM" id="CLU_026126_12_2_1"/>
<keyword evidence="1" id="KW-0479">Metal-binding</keyword>
<protein>
    <recommendedName>
        <fullName evidence="4">Thioredoxin domain-containing protein</fullName>
    </recommendedName>
</protein>
<dbReference type="InterPro" id="IPR004480">
    <property type="entry name" value="Monothiol_GRX-rel"/>
</dbReference>
<evidence type="ECO:0000256" key="3">
    <source>
        <dbReference type="ARBA" id="ARBA00023014"/>
    </source>
</evidence>
<organism evidence="5 6">
    <name type="scientific">Trichoplax adhaerens</name>
    <name type="common">Trichoplax reptans</name>
    <dbReference type="NCBI Taxonomy" id="10228"/>
    <lineage>
        <taxon>Eukaryota</taxon>
        <taxon>Metazoa</taxon>
        <taxon>Placozoa</taxon>
        <taxon>Uniplacotomia</taxon>
        <taxon>Trichoplacea</taxon>
        <taxon>Trichoplacidae</taxon>
        <taxon>Trichoplax</taxon>
    </lineage>
</organism>
<gene>
    <name evidence="5" type="ORF">TRIADDRAFT_60803</name>
</gene>
<dbReference type="FunFam" id="3.40.30.10:FF:000012">
    <property type="entry name" value="Monothiol glutaredoxin"/>
    <property type="match status" value="2"/>
</dbReference>
<dbReference type="Pfam" id="PF00462">
    <property type="entry name" value="Glutaredoxin"/>
    <property type="match status" value="2"/>
</dbReference>
<dbReference type="Gene3D" id="3.40.30.10">
    <property type="entry name" value="Glutaredoxin"/>
    <property type="match status" value="3"/>
</dbReference>
<dbReference type="InterPro" id="IPR002109">
    <property type="entry name" value="Glutaredoxin"/>
</dbReference>
<dbReference type="CTD" id="6758013"/>
<dbReference type="GO" id="GO:0051536">
    <property type="term" value="F:iron-sulfur cluster binding"/>
    <property type="evidence" value="ECO:0007669"/>
    <property type="project" value="UniProtKB-KW"/>
</dbReference>
<feature type="domain" description="Thioredoxin" evidence="4">
    <location>
        <begin position="37"/>
        <end position="184"/>
    </location>
</feature>
<dbReference type="CDD" id="cd03028">
    <property type="entry name" value="GRX_PICOT_like"/>
    <property type="match status" value="2"/>
</dbReference>
<dbReference type="GO" id="GO:0046872">
    <property type="term" value="F:metal ion binding"/>
    <property type="evidence" value="ECO:0007669"/>
    <property type="project" value="UniProtKB-KW"/>
</dbReference>
<dbReference type="KEGG" id="tad:TRIADDRAFT_60803"/>
<dbReference type="FunFam" id="3.40.30.10:FF:000092">
    <property type="entry name" value="Monothiol glutaredoxin"/>
    <property type="match status" value="1"/>
</dbReference>
<proteinExistence type="predicted"/>
<reference evidence="5 6" key="1">
    <citation type="journal article" date="2008" name="Nature">
        <title>The Trichoplax genome and the nature of placozoans.</title>
        <authorList>
            <person name="Srivastava M."/>
            <person name="Begovic E."/>
            <person name="Chapman J."/>
            <person name="Putnam N.H."/>
            <person name="Hellsten U."/>
            <person name="Kawashima T."/>
            <person name="Kuo A."/>
            <person name="Mitros T."/>
            <person name="Salamov A."/>
            <person name="Carpenter M.L."/>
            <person name="Signorovitch A.Y."/>
            <person name="Moreno M.A."/>
            <person name="Kamm K."/>
            <person name="Grimwood J."/>
            <person name="Schmutz J."/>
            <person name="Shapiro H."/>
            <person name="Grigoriev I.V."/>
            <person name="Buss L.W."/>
            <person name="Schierwater B."/>
            <person name="Dellaporta S.L."/>
            <person name="Rokhsar D.S."/>
        </authorList>
    </citation>
    <scope>NUCLEOTIDE SEQUENCE [LARGE SCALE GENOMIC DNA]</scope>
    <source>
        <strain evidence="5 6">Grell-BS-1999</strain>
    </source>
</reference>
<evidence type="ECO:0000259" key="4">
    <source>
        <dbReference type="PROSITE" id="PS51352"/>
    </source>
</evidence>
<dbReference type="RefSeq" id="XP_002116732.1">
    <property type="nucleotide sequence ID" value="XM_002116696.1"/>
</dbReference>
<dbReference type="PROSITE" id="PS51352">
    <property type="entry name" value="THIOREDOXIN_2"/>
    <property type="match status" value="1"/>
</dbReference>
<dbReference type="InterPro" id="IPR036249">
    <property type="entry name" value="Thioredoxin-like_sf"/>
</dbReference>
<dbReference type="eggNOG" id="KOG0911">
    <property type="taxonomic scope" value="Eukaryota"/>
</dbReference>
<dbReference type="Pfam" id="PF00085">
    <property type="entry name" value="Thioredoxin"/>
    <property type="match status" value="1"/>
</dbReference>
<dbReference type="GO" id="GO:0006879">
    <property type="term" value="P:intracellular iron ion homeostasis"/>
    <property type="evidence" value="ECO:0000318"/>
    <property type="project" value="GO_Central"/>
</dbReference>
<evidence type="ECO:0000256" key="1">
    <source>
        <dbReference type="ARBA" id="ARBA00022723"/>
    </source>
</evidence>
<evidence type="ECO:0000256" key="2">
    <source>
        <dbReference type="ARBA" id="ARBA00023004"/>
    </source>
</evidence>
<dbReference type="CDD" id="cd02984">
    <property type="entry name" value="TRX_PICOT"/>
    <property type="match status" value="1"/>
</dbReference>
<dbReference type="OMA" id="WAEPCKT"/>
<dbReference type="PANTHER" id="PTHR10293">
    <property type="entry name" value="GLUTAREDOXIN FAMILY MEMBER"/>
    <property type="match status" value="1"/>
</dbReference>
<dbReference type="InterPro" id="IPR033658">
    <property type="entry name" value="GRX_PICOT-like"/>
</dbReference>
<name>B3S900_TRIAD</name>
<keyword evidence="3" id="KW-0411">Iron-sulfur</keyword>
<dbReference type="OrthoDB" id="415696at2759"/>
<dbReference type="AlphaFoldDB" id="B3S900"/>
<evidence type="ECO:0000313" key="6">
    <source>
        <dbReference type="Proteomes" id="UP000009022"/>
    </source>
</evidence>
<dbReference type="InterPro" id="IPR013766">
    <property type="entry name" value="Thioredoxin_domain"/>
</dbReference>
<dbReference type="PROSITE" id="PS51354">
    <property type="entry name" value="GLUTAREDOXIN_2"/>
    <property type="match status" value="2"/>
</dbReference>
<dbReference type="FunCoup" id="B3S900">
    <property type="interactions" value="2357"/>
</dbReference>
<dbReference type="STRING" id="10228.B3S900"/>
<dbReference type="GO" id="GO:0005634">
    <property type="term" value="C:nucleus"/>
    <property type="evidence" value="ECO:0000318"/>
    <property type="project" value="GO_Central"/>
</dbReference>
<dbReference type="PANTHER" id="PTHR10293:SF73">
    <property type="entry name" value="GLUTAREDOXIN-3"/>
    <property type="match status" value="1"/>
</dbReference>
<dbReference type="InParanoid" id="B3S900"/>
<keyword evidence="2" id="KW-0408">Iron</keyword>
<keyword evidence="6" id="KW-1185">Reference proteome</keyword>
<dbReference type="GeneID" id="6758013"/>
<dbReference type="GO" id="GO:0005829">
    <property type="term" value="C:cytosol"/>
    <property type="evidence" value="ECO:0000318"/>
    <property type="project" value="GO_Central"/>
</dbReference>
<dbReference type="SUPFAM" id="SSF52833">
    <property type="entry name" value="Thioredoxin-like"/>
    <property type="match status" value="3"/>
</dbReference>
<sequence>MTTKSIPIRNRSNPSALRIRNADAFHHFQFHILQKSKRIAGRARKFFVMPVVSVSTPEEFNDILQEVGSALTVVHFWATWAAQCLQMNVVLDELANKYLNIKFVKIEAESMPEISLQYNIAAVPTFILMKAAKEIDRINGANTSLLVTKVGQHTNTTVPVSLDSIQTPQETKEEVNSRIKKLLNSHKCMLFMKGVPDEPKCGFSRQLINILNDHNVDYGYFNILSDNEIRQGLKKYSDWPTYPQLYVDGEMLGGLDIVKDMIESGDFASMVPKKQNVNERIEKLLKSSKVLLFMKGSPDTPKCGFSKRTCEILNETGVAYATFDILADQEVRAGLKKYSDWPTYPQLYVDGQFIGGLDIIEEMYESNELITCLKGE</sequence>
<dbReference type="NCBIfam" id="TIGR00365">
    <property type="entry name" value="Grx4 family monothiol glutaredoxin"/>
    <property type="match status" value="2"/>
</dbReference>
<dbReference type="EMBL" id="DS985257">
    <property type="protein sequence ID" value="EDV20791.1"/>
    <property type="molecule type" value="Genomic_DNA"/>
</dbReference>
<dbReference type="PhylomeDB" id="B3S900"/>